<comment type="caution">
    <text evidence="1">The sequence shown here is derived from an EMBL/GenBank/DDBJ whole genome shotgun (WGS) entry which is preliminary data.</text>
</comment>
<evidence type="ECO:0000313" key="1">
    <source>
        <dbReference type="EMBL" id="KAJ7352925.1"/>
    </source>
</evidence>
<proteinExistence type="predicted"/>
<protein>
    <submittedName>
        <fullName evidence="1">Uncharacterized protein</fullName>
    </submittedName>
</protein>
<dbReference type="Proteomes" id="UP001163046">
    <property type="component" value="Unassembled WGS sequence"/>
</dbReference>
<dbReference type="OrthoDB" id="193703at2759"/>
<name>A0A9X0CIB5_9CNID</name>
<accession>A0A9X0CIB5</accession>
<organism evidence="1 2">
    <name type="scientific">Desmophyllum pertusum</name>
    <dbReference type="NCBI Taxonomy" id="174260"/>
    <lineage>
        <taxon>Eukaryota</taxon>
        <taxon>Metazoa</taxon>
        <taxon>Cnidaria</taxon>
        <taxon>Anthozoa</taxon>
        <taxon>Hexacorallia</taxon>
        <taxon>Scleractinia</taxon>
        <taxon>Caryophylliina</taxon>
        <taxon>Caryophylliidae</taxon>
        <taxon>Desmophyllum</taxon>
    </lineage>
</organism>
<reference evidence="1" key="1">
    <citation type="submission" date="2023-01" db="EMBL/GenBank/DDBJ databases">
        <title>Genome assembly of the deep-sea coral Lophelia pertusa.</title>
        <authorList>
            <person name="Herrera S."/>
            <person name="Cordes E."/>
        </authorList>
    </citation>
    <scope>NUCLEOTIDE SEQUENCE</scope>
    <source>
        <strain evidence="1">USNM1676648</strain>
        <tissue evidence="1">Polyp</tissue>
    </source>
</reference>
<dbReference type="EMBL" id="MU827343">
    <property type="protein sequence ID" value="KAJ7352925.1"/>
    <property type="molecule type" value="Genomic_DNA"/>
</dbReference>
<sequence>MESASRSSAALPCEFCCSPIRPDKLVAHQRQCLMARQGLQAPLIVEGVDGLFREIVAGAARTGSHESAPTRGAIGTHDHFSRVTRRDSDEAQAERNSIVALPCEICGELCPLTG</sequence>
<dbReference type="AlphaFoldDB" id="A0A9X0CIB5"/>
<evidence type="ECO:0000313" key="2">
    <source>
        <dbReference type="Proteomes" id="UP001163046"/>
    </source>
</evidence>
<gene>
    <name evidence="1" type="ORF">OS493_032864</name>
</gene>
<keyword evidence="2" id="KW-1185">Reference proteome</keyword>